<name>X0Y7C0_9ZZZZ</name>
<feature type="compositionally biased region" description="Polar residues" evidence="1">
    <location>
        <begin position="15"/>
        <end position="25"/>
    </location>
</feature>
<accession>X0Y7C0</accession>
<feature type="region of interest" description="Disordered" evidence="1">
    <location>
        <begin position="1"/>
        <end position="25"/>
    </location>
</feature>
<reference evidence="2" key="1">
    <citation type="journal article" date="2014" name="Front. Microbiol.">
        <title>High frequency of phylogenetically diverse reductive dehalogenase-homologous genes in deep subseafloor sedimentary metagenomes.</title>
        <authorList>
            <person name="Kawai M."/>
            <person name="Futagami T."/>
            <person name="Toyoda A."/>
            <person name="Takaki Y."/>
            <person name="Nishi S."/>
            <person name="Hori S."/>
            <person name="Arai W."/>
            <person name="Tsubouchi T."/>
            <person name="Morono Y."/>
            <person name="Uchiyama I."/>
            <person name="Ito T."/>
            <person name="Fujiyama A."/>
            <person name="Inagaki F."/>
            <person name="Takami H."/>
        </authorList>
    </citation>
    <scope>NUCLEOTIDE SEQUENCE</scope>
    <source>
        <strain evidence="2">Expedition CK06-06</strain>
    </source>
</reference>
<dbReference type="EMBL" id="BARS01053998">
    <property type="protein sequence ID" value="GAG44603.1"/>
    <property type="molecule type" value="Genomic_DNA"/>
</dbReference>
<sequence>MSGEAGRDFGASGEWSIQTNGRTGTTDWRMGLAQYPLPGSPTPQRIALKLLIVVEETAIMKELTLTCRYSREYTAPDIPCREENFGWHERTVTVPAA</sequence>
<comment type="caution">
    <text evidence="2">The sequence shown here is derived from an EMBL/GenBank/DDBJ whole genome shotgun (WGS) entry which is preliminary data.</text>
</comment>
<gene>
    <name evidence="2" type="ORF">S01H1_80022</name>
</gene>
<evidence type="ECO:0000313" key="2">
    <source>
        <dbReference type="EMBL" id="GAG44603.1"/>
    </source>
</evidence>
<proteinExistence type="predicted"/>
<protein>
    <submittedName>
        <fullName evidence="2">Uncharacterized protein</fullName>
    </submittedName>
</protein>
<evidence type="ECO:0000256" key="1">
    <source>
        <dbReference type="SAM" id="MobiDB-lite"/>
    </source>
</evidence>
<dbReference type="AlphaFoldDB" id="X0Y7C0"/>
<organism evidence="2">
    <name type="scientific">marine sediment metagenome</name>
    <dbReference type="NCBI Taxonomy" id="412755"/>
    <lineage>
        <taxon>unclassified sequences</taxon>
        <taxon>metagenomes</taxon>
        <taxon>ecological metagenomes</taxon>
    </lineage>
</organism>